<accession>A0A5M9MIU5</accession>
<dbReference type="AlphaFoldDB" id="A0A5M9MIU5"/>
<dbReference type="EMBL" id="QUQM01000006">
    <property type="protein sequence ID" value="KAA8644873.1"/>
    <property type="molecule type" value="Genomic_DNA"/>
</dbReference>
<evidence type="ECO:0000256" key="1">
    <source>
        <dbReference type="SAM" id="MobiDB-lite"/>
    </source>
</evidence>
<protein>
    <submittedName>
        <fullName evidence="2">Uncharacterized protein</fullName>
    </submittedName>
</protein>
<dbReference type="OrthoDB" id="4716584at2759"/>
<gene>
    <name evidence="2" type="ORF">ATNIH1004_009082</name>
</gene>
<evidence type="ECO:0000313" key="3">
    <source>
        <dbReference type="Proteomes" id="UP000324241"/>
    </source>
</evidence>
<proteinExistence type="predicted"/>
<dbReference type="RefSeq" id="XP_033424234.1">
    <property type="nucleotide sequence ID" value="XM_033573682.1"/>
</dbReference>
<evidence type="ECO:0000313" key="2">
    <source>
        <dbReference type="EMBL" id="KAA8644873.1"/>
    </source>
</evidence>
<reference evidence="2 3" key="1">
    <citation type="submission" date="2019-08" db="EMBL/GenBank/DDBJ databases">
        <title>The genome sequence of a newly discovered highly antifungal drug resistant Aspergillus species, Aspergillus tanneri NIH 1004.</title>
        <authorList>
            <person name="Mounaud S."/>
            <person name="Singh I."/>
            <person name="Joardar V."/>
            <person name="Pakala S."/>
            <person name="Pakala S."/>
            <person name="Venepally P."/>
            <person name="Chung J.K."/>
            <person name="Losada L."/>
            <person name="Nierman W.C."/>
        </authorList>
    </citation>
    <scope>NUCLEOTIDE SEQUENCE [LARGE SCALE GENOMIC DNA]</scope>
    <source>
        <strain evidence="2 3">NIH1004</strain>
    </source>
</reference>
<feature type="region of interest" description="Disordered" evidence="1">
    <location>
        <begin position="144"/>
        <end position="173"/>
    </location>
</feature>
<dbReference type="GeneID" id="54331784"/>
<organism evidence="2 3">
    <name type="scientific">Aspergillus tanneri</name>
    <dbReference type="NCBI Taxonomy" id="1220188"/>
    <lineage>
        <taxon>Eukaryota</taxon>
        <taxon>Fungi</taxon>
        <taxon>Dikarya</taxon>
        <taxon>Ascomycota</taxon>
        <taxon>Pezizomycotina</taxon>
        <taxon>Eurotiomycetes</taxon>
        <taxon>Eurotiomycetidae</taxon>
        <taxon>Eurotiales</taxon>
        <taxon>Aspergillaceae</taxon>
        <taxon>Aspergillus</taxon>
        <taxon>Aspergillus subgen. Circumdati</taxon>
    </lineage>
</organism>
<comment type="caution">
    <text evidence="2">The sequence shown here is derived from an EMBL/GenBank/DDBJ whole genome shotgun (WGS) entry which is preliminary data.</text>
</comment>
<name>A0A5M9MIU5_9EURO</name>
<feature type="compositionally biased region" description="Polar residues" evidence="1">
    <location>
        <begin position="1"/>
        <end position="11"/>
    </location>
</feature>
<dbReference type="Proteomes" id="UP000324241">
    <property type="component" value="Unassembled WGS sequence"/>
</dbReference>
<feature type="region of interest" description="Disordered" evidence="1">
    <location>
        <begin position="1"/>
        <end position="39"/>
    </location>
</feature>
<sequence length="571" mass="63170">MSKAPSVTSDAAKTKHHIKQTYGPRNHHLAEGQGVGQIPPLDLTEEQTWQGHSKYQSEISAGANILPHPRKFVPQLMETGKRSVRGRPAPHNTRVCLSGAQSKSGEYISITSDSSSCTGVYEAHESPFSYSSLQRRYASQKRSFQVPDLPAIPSSNSESSDVAEPRSPQLPAPSLAAPQELITLPKLGRIHRESCDEEFSGYLLSLAARPAEKQLKEQALAAFPNEQVYEPVDHFSVDLEEEECSSNNEPFLPERETILNPHSGSSMDLPWGVGCMRLHGGEGQMRDRSMACIKDHPFPQPALLDSQSPTGYKYSSNVEGCCNLIQERETRSPPMLGADLIFPQSLSPETTICESGNLARPTHNSPQSGLWYALQHFDNNTDGGLWMGTCKVDKHSQAAQPRPPAAVLTSMNDIQLDTLVCPEKASTTTPGTNASGNPYANLKGVDNTKCLDRAMDNANLEACDEFVTQIYNYLSLGYPCVARYFDHELSRVSGIPILELRRDDLVTDAKGYVTAKEGIKTGQEERRESCIRWHALHLYIREWGKQYPYIPEKDGNCEEWGVLERKGSWAG</sequence>